<dbReference type="EMBL" id="BK032837">
    <property type="protein sequence ID" value="DAF63269.1"/>
    <property type="molecule type" value="Genomic_DNA"/>
</dbReference>
<evidence type="ECO:0000313" key="1">
    <source>
        <dbReference type="EMBL" id="DAF63269.1"/>
    </source>
</evidence>
<accession>A0A8S5TIZ7</accession>
<organism evidence="1">
    <name type="scientific">CrAss-like virus sp. ctyM420</name>
    <dbReference type="NCBI Taxonomy" id="2828014"/>
    <lineage>
        <taxon>Viruses</taxon>
        <taxon>Duplodnaviria</taxon>
        <taxon>Heunggongvirae</taxon>
        <taxon>Uroviricota</taxon>
        <taxon>Caudoviricetes</taxon>
        <taxon>Crassvirales</taxon>
    </lineage>
</organism>
<reference evidence="1" key="1">
    <citation type="journal article" date="2021" name="Proc. Natl. Acad. Sci. U.S.A.">
        <title>A Catalog of Tens of Thousands of Viruses from Human Metagenomes Reveals Hidden Associations with Chronic Diseases.</title>
        <authorList>
            <person name="Tisza M.J."/>
            <person name="Buck C.B."/>
        </authorList>
    </citation>
    <scope>NUCLEOTIDE SEQUENCE</scope>
    <source>
        <strain evidence="1">CtyM420</strain>
    </source>
</reference>
<proteinExistence type="predicted"/>
<protein>
    <submittedName>
        <fullName evidence="1">Minor structural protein</fullName>
    </submittedName>
</protein>
<name>A0A8S5TIZ7_9CAUD</name>
<sequence>MTSIQGTAVVKRLRTGHTLALQLVTSGAELYQTVDAGGNVSPSWSASAAHPIITPQGRSLTAGMKGTLSDWTWKYLGNALAFSADGACTTSGYERLFKVNHVTAALEIVGNLASKTNVDNDTLTFSAKVTVDGVSAVIEKSIEVIIAAGGASSFWGNVSTDNAILDGSVSKTALRTTLMLGGVAQTNYTIDWYKNIKDKAHALSGFNPAVVTRNDVDGTTLFIADFKVDGNVVYTDGIVLTDQADEFYVMTEVSGDVTDTNTVIVKATLANTRTKEKATGIAAVKWTAYYYKVTAEQQASGEVNFANGKLDRHPIATKQGADVLEALVSLTATETGDSDVVVLFEAEFSV</sequence>